<comment type="caution">
    <text evidence="2">The sequence shown here is derived from an EMBL/GenBank/DDBJ whole genome shotgun (WGS) entry which is preliminary data.</text>
</comment>
<proteinExistence type="predicted"/>
<dbReference type="Gene3D" id="3.40.50.1820">
    <property type="entry name" value="alpha/beta hydrolase"/>
    <property type="match status" value="1"/>
</dbReference>
<dbReference type="EMBL" id="PNEN01000446">
    <property type="protein sequence ID" value="PPJ58779.1"/>
    <property type="molecule type" value="Genomic_DNA"/>
</dbReference>
<dbReference type="STRING" id="357750.A0A2S6CGC3"/>
<reference evidence="3" key="1">
    <citation type="journal article" date="2017" name="bioRxiv">
        <title>Conservation of a gene cluster reveals novel cercosporin biosynthetic mechanisms and extends production to the genus Colletotrichum.</title>
        <authorList>
            <person name="de Jonge R."/>
            <person name="Ebert M.K."/>
            <person name="Huitt-Roehl C.R."/>
            <person name="Pal P."/>
            <person name="Suttle J.C."/>
            <person name="Spanner R.E."/>
            <person name="Neubauer J.D."/>
            <person name="Jurick W.M.II."/>
            <person name="Stott K.A."/>
            <person name="Secor G.A."/>
            <person name="Thomma B.P.H.J."/>
            <person name="Van de Peer Y."/>
            <person name="Townsend C.A."/>
            <person name="Bolton M.D."/>
        </authorList>
    </citation>
    <scope>NUCLEOTIDE SEQUENCE [LARGE SCALE GENOMIC DNA]</scope>
    <source>
        <strain evidence="3">CBS538.71</strain>
    </source>
</reference>
<keyword evidence="3" id="KW-1185">Reference proteome</keyword>
<dbReference type="InterPro" id="IPR029058">
    <property type="entry name" value="AB_hydrolase_fold"/>
</dbReference>
<evidence type="ECO:0000313" key="2">
    <source>
        <dbReference type="EMBL" id="PPJ58779.1"/>
    </source>
</evidence>
<protein>
    <recommendedName>
        <fullName evidence="1">AB hydrolase-1 domain-containing protein</fullName>
    </recommendedName>
</protein>
<dbReference type="SUPFAM" id="SSF53474">
    <property type="entry name" value="alpha/beta-Hydrolases"/>
    <property type="match status" value="1"/>
</dbReference>
<dbReference type="OrthoDB" id="8119704at2759"/>
<dbReference type="AlphaFoldDB" id="A0A2S6CGC3"/>
<dbReference type="Pfam" id="PF12697">
    <property type="entry name" value="Abhydrolase_6"/>
    <property type="match status" value="1"/>
</dbReference>
<accession>A0A2S6CGC3</accession>
<name>A0A2S6CGC3_9PEZI</name>
<gene>
    <name evidence="2" type="ORF">CBER1_08227</name>
</gene>
<dbReference type="Proteomes" id="UP000237631">
    <property type="component" value="Unassembled WGS sequence"/>
</dbReference>
<dbReference type="InterPro" id="IPR000073">
    <property type="entry name" value="AB_hydrolase_1"/>
</dbReference>
<evidence type="ECO:0000313" key="3">
    <source>
        <dbReference type="Proteomes" id="UP000237631"/>
    </source>
</evidence>
<sequence length="366" mass="40588">MQAIRTLGHLRWSTQAPQVRPLPSHIKREFVQTESGNLELLVCEPKSGQAAKSGVFFVHGGYGSAGVWLQWMTYLYENNYPGRLYAYSARNHGASFAVSYLDMVSRTPLDDIASDLTACVNWAENDNEGGKLVLVGHSSGGGLSQYCLAKGLLTAHALCLAGAIPHFGILDMYWNWFKHDPFFPLRSMLHFGHPSSPLSTPDLVHGAFFGSKCPRQEVLNFMRWMPWYESMGWPVAMFGSFVGWMMGKNTWLGVSYVLRNIELSRNAFERDAVCVLVGLQDMLFDMSVIRRIATEYREGLKKMRESQGASVDAGISGELAEVSGAVCESKGGVRVVLIEDAGHHVQNDVQTDIAAETLLSWLKQVS</sequence>
<organism evidence="2 3">
    <name type="scientific">Cercospora berteroae</name>
    <dbReference type="NCBI Taxonomy" id="357750"/>
    <lineage>
        <taxon>Eukaryota</taxon>
        <taxon>Fungi</taxon>
        <taxon>Dikarya</taxon>
        <taxon>Ascomycota</taxon>
        <taxon>Pezizomycotina</taxon>
        <taxon>Dothideomycetes</taxon>
        <taxon>Dothideomycetidae</taxon>
        <taxon>Mycosphaerellales</taxon>
        <taxon>Mycosphaerellaceae</taxon>
        <taxon>Cercospora</taxon>
    </lineage>
</organism>
<feature type="domain" description="AB hydrolase-1" evidence="1">
    <location>
        <begin position="55"/>
        <end position="347"/>
    </location>
</feature>
<evidence type="ECO:0000259" key="1">
    <source>
        <dbReference type="Pfam" id="PF12697"/>
    </source>
</evidence>